<dbReference type="InterPro" id="IPR014756">
    <property type="entry name" value="Ig_E-set"/>
</dbReference>
<keyword evidence="3" id="KW-0863">Zinc-finger</keyword>
<dbReference type="PANTHER" id="PTHR24104:SF25">
    <property type="entry name" value="PROTEIN LIN-41"/>
    <property type="match status" value="1"/>
</dbReference>
<dbReference type="Proteomes" id="UP000001554">
    <property type="component" value="Chromosome 1"/>
</dbReference>
<dbReference type="SUPFAM" id="SSF81296">
    <property type="entry name" value="E set domains"/>
    <property type="match status" value="1"/>
</dbReference>
<dbReference type="PANTHER" id="PTHR24104">
    <property type="entry name" value="E3 UBIQUITIN-PROTEIN LIGASE NHLRC1-RELATED"/>
    <property type="match status" value="1"/>
</dbReference>
<organism evidence="7 8">
    <name type="scientific">Branchiostoma floridae</name>
    <name type="common">Florida lancelet</name>
    <name type="synonym">Amphioxus</name>
    <dbReference type="NCBI Taxonomy" id="7739"/>
    <lineage>
        <taxon>Eukaryota</taxon>
        <taxon>Metazoa</taxon>
        <taxon>Chordata</taxon>
        <taxon>Cephalochordata</taxon>
        <taxon>Leptocardii</taxon>
        <taxon>Amphioxiformes</taxon>
        <taxon>Branchiostomatidae</taxon>
        <taxon>Branchiostoma</taxon>
    </lineage>
</organism>
<keyword evidence="7" id="KW-1185">Reference proteome</keyword>
<accession>A0A9J7MSH7</accession>
<dbReference type="OrthoDB" id="6105938at2759"/>
<proteinExistence type="predicted"/>
<dbReference type="PROSITE" id="PS51125">
    <property type="entry name" value="NHL"/>
    <property type="match status" value="2"/>
</dbReference>
<dbReference type="GO" id="GO:0000209">
    <property type="term" value="P:protein polyubiquitination"/>
    <property type="evidence" value="ECO:0000318"/>
    <property type="project" value="GO_Central"/>
</dbReference>
<feature type="repeat" description="NHL" evidence="6">
    <location>
        <begin position="445"/>
        <end position="488"/>
    </location>
</feature>
<dbReference type="InterPro" id="IPR011042">
    <property type="entry name" value="6-blade_b-propeller_TolB-like"/>
</dbReference>
<dbReference type="Pfam" id="PF00630">
    <property type="entry name" value="Filamin"/>
    <property type="match status" value="1"/>
</dbReference>
<feature type="repeat" description="NHL" evidence="6">
    <location>
        <begin position="395"/>
        <end position="441"/>
    </location>
</feature>
<dbReference type="GO" id="GO:0043161">
    <property type="term" value="P:proteasome-mediated ubiquitin-dependent protein catabolic process"/>
    <property type="evidence" value="ECO:0000318"/>
    <property type="project" value="GO_Central"/>
</dbReference>
<evidence type="ECO:0000313" key="7">
    <source>
        <dbReference type="Proteomes" id="UP000001554"/>
    </source>
</evidence>
<protein>
    <submittedName>
        <fullName evidence="8">Tripartite motif-containing protein 3-like</fullName>
    </submittedName>
</protein>
<keyword evidence="4" id="KW-0862">Zinc</keyword>
<reference evidence="8" key="2">
    <citation type="submission" date="2025-08" db="UniProtKB">
        <authorList>
            <consortium name="RefSeq"/>
        </authorList>
    </citation>
    <scope>IDENTIFICATION</scope>
    <source>
        <strain evidence="8">S238N-H82</strain>
        <tissue evidence="8">Testes</tissue>
    </source>
</reference>
<evidence type="ECO:0000256" key="4">
    <source>
        <dbReference type="ARBA" id="ARBA00022833"/>
    </source>
</evidence>
<evidence type="ECO:0000256" key="6">
    <source>
        <dbReference type="PROSITE-ProRule" id="PRU00504"/>
    </source>
</evidence>
<evidence type="ECO:0000256" key="5">
    <source>
        <dbReference type="PROSITE-ProRule" id="PRU00087"/>
    </source>
</evidence>
<dbReference type="AlphaFoldDB" id="A0A9J7MSH7"/>
<dbReference type="RefSeq" id="XP_035677239.1">
    <property type="nucleotide sequence ID" value="XM_035821346.1"/>
</dbReference>
<dbReference type="InterPro" id="IPR013783">
    <property type="entry name" value="Ig-like_fold"/>
</dbReference>
<evidence type="ECO:0000256" key="3">
    <source>
        <dbReference type="ARBA" id="ARBA00022771"/>
    </source>
</evidence>
<dbReference type="CDD" id="cd05819">
    <property type="entry name" value="NHL"/>
    <property type="match status" value="1"/>
</dbReference>
<dbReference type="GeneID" id="118416226"/>
<gene>
    <name evidence="8" type="primary">LOC118416226</name>
</gene>
<sequence>MASTFQESSSFDDHFLTCPVCVLHYGTHNVNVPKALEGAGPSFRQYQASEAVRGQTFCPNHGNRETFYNQPRGDEQGPAEFASVAESQKQVLHELLGKLEPRAREVDFALNDVKMEMSQMPAFSNTAIEQAKAYFDHLIALLQKRKEETVKKIVSVHQEVGGSLQAQKEKMESESAGLASAAEFCKQVLEHGSEVEERDLERISERVEALFATPTDLTSKPSQVMLLKRKSVEDFGVDVSRAVSPQVQVREKVDASKCAVDIEIQPAVTEFSRASLLTTVDRYGRPCVVPVKNITAILMNPSGERVPTQVKEKGMGVWEISYTPEITGKHRLQVEVNGRPVAGSPFDVNVESSHTPVFTVGHYTEVKDLPHPTDVAMDMQGNIAVVEEGNKRADGSLVREIGKGYLRYPWFTAVDEPRGLVYVTDHHALDDNNNVLVFDLKGKFQFGFGKKGGKGGEFQNPSGIALDRAGNVLVVSRLDGRLQVFTPDGRYVKTAVKIRGGYPMGIALTPDGYVAVACCWGNQTEFYKYN</sequence>
<dbReference type="PROSITE" id="PS50194">
    <property type="entry name" value="FILAMIN_REPEAT"/>
    <property type="match status" value="1"/>
</dbReference>
<dbReference type="InterPro" id="IPR017868">
    <property type="entry name" value="Filamin/ABP280_repeat-like"/>
</dbReference>
<keyword evidence="2" id="KW-0677">Repeat</keyword>
<dbReference type="Gene3D" id="2.120.10.30">
    <property type="entry name" value="TolB, C-terminal domain"/>
    <property type="match status" value="1"/>
</dbReference>
<dbReference type="GO" id="GO:0005737">
    <property type="term" value="C:cytoplasm"/>
    <property type="evidence" value="ECO:0007669"/>
    <property type="project" value="UniProtKB-SubCell"/>
</dbReference>
<dbReference type="InterPro" id="IPR001298">
    <property type="entry name" value="Filamin/ABP280_rpt"/>
</dbReference>
<dbReference type="InterPro" id="IPR050952">
    <property type="entry name" value="TRIM-NHL_E3_ligases"/>
</dbReference>
<evidence type="ECO:0000256" key="1">
    <source>
        <dbReference type="ARBA" id="ARBA00022723"/>
    </source>
</evidence>
<dbReference type="GO" id="GO:0008270">
    <property type="term" value="F:zinc ion binding"/>
    <property type="evidence" value="ECO:0007669"/>
    <property type="project" value="UniProtKB-KW"/>
</dbReference>
<dbReference type="InterPro" id="IPR001258">
    <property type="entry name" value="NHL_repeat"/>
</dbReference>
<feature type="repeat" description="Filamin" evidence="5">
    <location>
        <begin position="293"/>
        <end position="350"/>
    </location>
</feature>
<dbReference type="GO" id="GO:0061630">
    <property type="term" value="F:ubiquitin protein ligase activity"/>
    <property type="evidence" value="ECO:0000318"/>
    <property type="project" value="GO_Central"/>
</dbReference>
<dbReference type="SMART" id="SM00557">
    <property type="entry name" value="IG_FLMN"/>
    <property type="match status" value="1"/>
</dbReference>
<dbReference type="KEGG" id="bfo:118416226"/>
<dbReference type="FunFam" id="2.60.40.10:FF:002465">
    <property type="entry name" value="Uncharacterized protein"/>
    <property type="match status" value="1"/>
</dbReference>
<dbReference type="Gene3D" id="2.60.40.10">
    <property type="entry name" value="Immunoglobulins"/>
    <property type="match status" value="1"/>
</dbReference>
<keyword evidence="1" id="KW-0479">Metal-binding</keyword>
<reference evidence="7" key="1">
    <citation type="journal article" date="2020" name="Nat. Ecol. Evol.">
        <title>Deeply conserved synteny resolves early events in vertebrate evolution.</title>
        <authorList>
            <person name="Simakov O."/>
            <person name="Marletaz F."/>
            <person name="Yue J.X."/>
            <person name="O'Connell B."/>
            <person name="Jenkins J."/>
            <person name="Brandt A."/>
            <person name="Calef R."/>
            <person name="Tung C.H."/>
            <person name="Huang T.K."/>
            <person name="Schmutz J."/>
            <person name="Satoh N."/>
            <person name="Yu J.K."/>
            <person name="Putnam N.H."/>
            <person name="Green R.E."/>
            <person name="Rokhsar D.S."/>
        </authorList>
    </citation>
    <scope>NUCLEOTIDE SEQUENCE [LARGE SCALE GENOMIC DNA]</scope>
    <source>
        <strain evidence="7">S238N-H82</strain>
    </source>
</reference>
<name>A0A9J7MSH7_BRAFL</name>
<evidence type="ECO:0000313" key="8">
    <source>
        <dbReference type="RefSeq" id="XP_035677239.1"/>
    </source>
</evidence>
<evidence type="ECO:0000256" key="2">
    <source>
        <dbReference type="ARBA" id="ARBA00022737"/>
    </source>
</evidence>
<dbReference type="SUPFAM" id="SSF101898">
    <property type="entry name" value="NHL repeat"/>
    <property type="match status" value="1"/>
</dbReference>